<dbReference type="PANTHER" id="PTHR21225:SF12">
    <property type="entry name" value="PHOSPHO-2-DEHYDRO-3-DEOXYHEPTONATE ALDOLASE, TYROSINE-INHIBITED"/>
    <property type="match status" value="1"/>
</dbReference>
<keyword evidence="5" id="KW-0028">Amino-acid biosynthesis</keyword>
<dbReference type="GO" id="GO:0005737">
    <property type="term" value="C:cytoplasm"/>
    <property type="evidence" value="ECO:0007669"/>
    <property type="project" value="TreeGrafter"/>
</dbReference>
<evidence type="ECO:0000256" key="7">
    <source>
        <dbReference type="ARBA" id="ARBA00023141"/>
    </source>
</evidence>
<protein>
    <recommendedName>
        <fullName evidence="4">3-deoxy-7-phosphoheptulonate synthase</fullName>
        <ecNumber evidence="4">2.5.1.54</ecNumber>
    </recommendedName>
    <alternativeName>
        <fullName evidence="10">3-deoxy-D-arabino-heptulosonate 7-phosphate synthase</fullName>
    </alternativeName>
    <alternativeName>
        <fullName evidence="9">DAHP synthase</fullName>
    </alternativeName>
    <alternativeName>
        <fullName evidence="8">Phospho-2-keto-3-deoxyheptonate aldolase</fullName>
    </alternativeName>
</protein>
<evidence type="ECO:0000256" key="1">
    <source>
        <dbReference type="ARBA" id="ARBA00003726"/>
    </source>
</evidence>
<feature type="domain" description="DAHP synthetase I/KDSA" evidence="12">
    <location>
        <begin position="1"/>
        <end position="165"/>
    </location>
</feature>
<evidence type="ECO:0000313" key="14">
    <source>
        <dbReference type="Proteomes" id="UP001174909"/>
    </source>
</evidence>
<evidence type="ECO:0000256" key="11">
    <source>
        <dbReference type="ARBA" id="ARBA00047508"/>
    </source>
</evidence>
<comment type="caution">
    <text evidence="13">The sequence shown here is derived from an EMBL/GenBank/DDBJ whole genome shotgun (WGS) entry which is preliminary data.</text>
</comment>
<evidence type="ECO:0000256" key="5">
    <source>
        <dbReference type="ARBA" id="ARBA00022605"/>
    </source>
</evidence>
<evidence type="ECO:0000256" key="9">
    <source>
        <dbReference type="ARBA" id="ARBA00031349"/>
    </source>
</evidence>
<dbReference type="GO" id="GO:0003849">
    <property type="term" value="F:3-deoxy-7-phosphoheptulonate synthase activity"/>
    <property type="evidence" value="ECO:0007669"/>
    <property type="project" value="UniProtKB-EC"/>
</dbReference>
<dbReference type="InterPro" id="IPR013785">
    <property type="entry name" value="Aldolase_TIM"/>
</dbReference>
<proteinExistence type="inferred from homology"/>
<sequence>MASGLSMPVGFKNGTDGDPQTAVDALVAASTPQAFLGIDHDGQASIVETRGNRHCHLVMRGGRSGTNFDARSIGAAAEALRKADAPTPIVVDCSHGNSNKDHTRQHIAFREVLQQRLAGNSDLIGVMLESNINAGAQKLGADPAELEYGISITDSCIGWDETVDLLDWAYEAIGSDVAVPAD</sequence>
<accession>A0AA35RXU7</accession>
<evidence type="ECO:0000256" key="6">
    <source>
        <dbReference type="ARBA" id="ARBA00022679"/>
    </source>
</evidence>
<dbReference type="Proteomes" id="UP001174909">
    <property type="component" value="Unassembled WGS sequence"/>
</dbReference>
<evidence type="ECO:0000256" key="10">
    <source>
        <dbReference type="ARBA" id="ARBA00032193"/>
    </source>
</evidence>
<keyword evidence="14" id="KW-1185">Reference proteome</keyword>
<organism evidence="13 14">
    <name type="scientific">Geodia barretti</name>
    <name type="common">Barrett's horny sponge</name>
    <dbReference type="NCBI Taxonomy" id="519541"/>
    <lineage>
        <taxon>Eukaryota</taxon>
        <taxon>Metazoa</taxon>
        <taxon>Porifera</taxon>
        <taxon>Demospongiae</taxon>
        <taxon>Heteroscleromorpha</taxon>
        <taxon>Tetractinellida</taxon>
        <taxon>Astrophorina</taxon>
        <taxon>Geodiidae</taxon>
        <taxon>Geodia</taxon>
    </lineage>
</organism>
<dbReference type="Gene3D" id="3.20.20.70">
    <property type="entry name" value="Aldolase class I"/>
    <property type="match status" value="1"/>
</dbReference>
<comment type="catalytic activity">
    <reaction evidence="11">
        <text>D-erythrose 4-phosphate + phosphoenolpyruvate + H2O = 7-phospho-2-dehydro-3-deoxy-D-arabino-heptonate + phosphate</text>
        <dbReference type="Rhea" id="RHEA:14717"/>
        <dbReference type="ChEBI" id="CHEBI:15377"/>
        <dbReference type="ChEBI" id="CHEBI:16897"/>
        <dbReference type="ChEBI" id="CHEBI:43474"/>
        <dbReference type="ChEBI" id="CHEBI:58394"/>
        <dbReference type="ChEBI" id="CHEBI:58702"/>
        <dbReference type="EC" id="2.5.1.54"/>
    </reaction>
</comment>
<dbReference type="InterPro" id="IPR006219">
    <property type="entry name" value="DAHP_synth_1"/>
</dbReference>
<dbReference type="Pfam" id="PF00793">
    <property type="entry name" value="DAHP_synth_1"/>
    <property type="match status" value="1"/>
</dbReference>
<evidence type="ECO:0000259" key="12">
    <source>
        <dbReference type="Pfam" id="PF00793"/>
    </source>
</evidence>
<keyword evidence="6" id="KW-0808">Transferase</keyword>
<dbReference type="PANTHER" id="PTHR21225">
    <property type="entry name" value="PHOSPHO-2-DEHYDRO-3-DEOXYHEPTONATE ALDOLASE DAHP SYNTHETASE"/>
    <property type="match status" value="1"/>
</dbReference>
<comment type="function">
    <text evidence="1">Stereospecific condensation of phosphoenolpyruvate (PEP) and D-erythrose-4-phosphate (E4P) giving rise to 3-deoxy-D-arabino-heptulosonate-7-phosphate (DAHP).</text>
</comment>
<evidence type="ECO:0000256" key="4">
    <source>
        <dbReference type="ARBA" id="ARBA00012694"/>
    </source>
</evidence>
<dbReference type="InterPro" id="IPR006218">
    <property type="entry name" value="DAHP1/KDSA"/>
</dbReference>
<reference evidence="13" key="1">
    <citation type="submission" date="2023-03" db="EMBL/GenBank/DDBJ databases">
        <authorList>
            <person name="Steffen K."/>
            <person name="Cardenas P."/>
        </authorList>
    </citation>
    <scope>NUCLEOTIDE SEQUENCE</scope>
</reference>
<evidence type="ECO:0000256" key="3">
    <source>
        <dbReference type="ARBA" id="ARBA00007985"/>
    </source>
</evidence>
<dbReference type="GO" id="GO:0009073">
    <property type="term" value="P:aromatic amino acid family biosynthetic process"/>
    <property type="evidence" value="ECO:0007669"/>
    <property type="project" value="UniProtKB-KW"/>
</dbReference>
<dbReference type="AlphaFoldDB" id="A0AA35RXU7"/>
<comment type="pathway">
    <text evidence="2">Metabolic intermediate biosynthesis; chorismate biosynthesis; chorismate from D-erythrose 4-phosphate and phosphoenolpyruvate: step 1/7.</text>
</comment>
<dbReference type="SUPFAM" id="SSF51569">
    <property type="entry name" value="Aldolase"/>
    <property type="match status" value="1"/>
</dbReference>
<dbReference type="EMBL" id="CASHTH010001687">
    <property type="protein sequence ID" value="CAI8018422.1"/>
    <property type="molecule type" value="Genomic_DNA"/>
</dbReference>
<comment type="similarity">
    <text evidence="3">Belongs to the class-I DAHP synthase family.</text>
</comment>
<name>A0AA35RXU7_GEOBA</name>
<evidence type="ECO:0000256" key="2">
    <source>
        <dbReference type="ARBA" id="ARBA00004688"/>
    </source>
</evidence>
<dbReference type="NCBIfam" id="TIGR00034">
    <property type="entry name" value="aroFGH"/>
    <property type="match status" value="1"/>
</dbReference>
<dbReference type="GO" id="GO:0008652">
    <property type="term" value="P:amino acid biosynthetic process"/>
    <property type="evidence" value="ECO:0007669"/>
    <property type="project" value="UniProtKB-KW"/>
</dbReference>
<gene>
    <name evidence="13" type="ORF">GBAR_LOCUS11177</name>
</gene>
<evidence type="ECO:0000256" key="8">
    <source>
        <dbReference type="ARBA" id="ARBA00031111"/>
    </source>
</evidence>
<evidence type="ECO:0000313" key="13">
    <source>
        <dbReference type="EMBL" id="CAI8018422.1"/>
    </source>
</evidence>
<keyword evidence="7" id="KW-0057">Aromatic amino acid biosynthesis</keyword>
<dbReference type="EC" id="2.5.1.54" evidence="4"/>